<dbReference type="STRING" id="34097.SAMN02745150_00117"/>
<evidence type="ECO:0000259" key="7">
    <source>
        <dbReference type="Pfam" id="PF25954"/>
    </source>
</evidence>
<dbReference type="PANTHER" id="PTHR30469:SF15">
    <property type="entry name" value="HLYD FAMILY OF SECRETION PROTEINS"/>
    <property type="match status" value="1"/>
</dbReference>
<comment type="similarity">
    <text evidence="2">Belongs to the membrane fusion protein (MFP) (TC 8.A.1) family.</text>
</comment>
<dbReference type="FunFam" id="2.40.30.170:FF:000010">
    <property type="entry name" value="Efflux RND transporter periplasmic adaptor subunit"/>
    <property type="match status" value="1"/>
</dbReference>
<dbReference type="GO" id="GO:1990281">
    <property type="term" value="C:efflux pump complex"/>
    <property type="evidence" value="ECO:0007669"/>
    <property type="project" value="TreeGrafter"/>
</dbReference>
<feature type="domain" description="Multidrug resistance protein MdtA-like barrel-sandwich hybrid" evidence="6">
    <location>
        <begin position="67"/>
        <end position="141"/>
    </location>
</feature>
<evidence type="ECO:0000256" key="4">
    <source>
        <dbReference type="SAM" id="MobiDB-lite"/>
    </source>
</evidence>
<sequence>MKLKKRTIIIIVTVVVLTVGIGVFLGTRNKETEKGSQERITTVLVRKAEKSTLKRFLDLYAEFKAENEVELKSPVTGKVMSFSRLEGQKVARGQGVVTIDRFEVGARYAPATVQSTVSGVVTRILVSKGEDVNVGTSVAVVGNTDNLEARIQVPEVFASEVKVGQEVLFKTQAVPGRIFTGKITRKDLSLDPTTRSLTVRVMVPNPDHTLFSGIYAESFIFIEEAQDVYVVPDTALSTTKEGQPAIFVNNNGTAVLRPVKIALRYRDQAAISEGIQDGDEMIVFGREYLSEGAPIRALFENTEQKPAQTASEIAPSETAKTL</sequence>
<dbReference type="PANTHER" id="PTHR30469">
    <property type="entry name" value="MULTIDRUG RESISTANCE PROTEIN MDTA"/>
    <property type="match status" value="1"/>
</dbReference>
<accession>A0A1I1D5I5</accession>
<dbReference type="AlphaFoldDB" id="A0A1I1D5I5"/>
<dbReference type="Pfam" id="PF25967">
    <property type="entry name" value="RND-MFP_C"/>
    <property type="match status" value="1"/>
</dbReference>
<evidence type="ECO:0000259" key="6">
    <source>
        <dbReference type="Pfam" id="PF25917"/>
    </source>
</evidence>
<evidence type="ECO:0000259" key="8">
    <source>
        <dbReference type="Pfam" id="PF25967"/>
    </source>
</evidence>
<evidence type="ECO:0000256" key="1">
    <source>
        <dbReference type="ARBA" id="ARBA00004196"/>
    </source>
</evidence>
<feature type="domain" description="CusB-like beta-barrel" evidence="7">
    <location>
        <begin position="151"/>
        <end position="217"/>
    </location>
</feature>
<gene>
    <name evidence="9" type="ORF">SAMN02745150_00117</name>
</gene>
<evidence type="ECO:0000256" key="2">
    <source>
        <dbReference type="ARBA" id="ARBA00009477"/>
    </source>
</evidence>
<organism evidence="9 10">
    <name type="scientific">Brevinema andersonii</name>
    <dbReference type="NCBI Taxonomy" id="34097"/>
    <lineage>
        <taxon>Bacteria</taxon>
        <taxon>Pseudomonadati</taxon>
        <taxon>Spirochaetota</taxon>
        <taxon>Spirochaetia</taxon>
        <taxon>Brevinematales</taxon>
        <taxon>Brevinemataceae</taxon>
        <taxon>Brevinema</taxon>
    </lineage>
</organism>
<reference evidence="10" key="1">
    <citation type="submission" date="2016-10" db="EMBL/GenBank/DDBJ databases">
        <authorList>
            <person name="Varghese N."/>
            <person name="Submissions S."/>
        </authorList>
    </citation>
    <scope>NUCLEOTIDE SEQUENCE [LARGE SCALE GENOMIC DNA]</scope>
    <source>
        <strain evidence="10">ATCC 43811</strain>
    </source>
</reference>
<protein>
    <submittedName>
        <fullName evidence="9">RND family efflux transporter, MFP subunit</fullName>
    </submittedName>
</protein>
<keyword evidence="10" id="KW-1185">Reference proteome</keyword>
<dbReference type="Proteomes" id="UP000240042">
    <property type="component" value="Unassembled WGS sequence"/>
</dbReference>
<dbReference type="GO" id="GO:0015562">
    <property type="term" value="F:efflux transmembrane transporter activity"/>
    <property type="evidence" value="ECO:0007669"/>
    <property type="project" value="TreeGrafter"/>
</dbReference>
<feature type="domain" description="Multidrug resistance protein MdtA-like C-terminal permuted SH3" evidence="8">
    <location>
        <begin position="228"/>
        <end position="285"/>
    </location>
</feature>
<keyword evidence="5" id="KW-0812">Transmembrane</keyword>
<dbReference type="Pfam" id="PF25954">
    <property type="entry name" value="Beta-barrel_RND_2"/>
    <property type="match status" value="1"/>
</dbReference>
<name>A0A1I1D5I5_BREAD</name>
<dbReference type="Pfam" id="PF25917">
    <property type="entry name" value="BSH_RND"/>
    <property type="match status" value="1"/>
</dbReference>
<comment type="subcellular location">
    <subcellularLocation>
        <location evidence="1">Cell envelope</location>
    </subcellularLocation>
</comment>
<dbReference type="Gene3D" id="2.40.30.170">
    <property type="match status" value="1"/>
</dbReference>
<feature type="region of interest" description="Disordered" evidence="4">
    <location>
        <begin position="303"/>
        <end position="322"/>
    </location>
</feature>
<dbReference type="SUPFAM" id="SSF111369">
    <property type="entry name" value="HlyD-like secretion proteins"/>
    <property type="match status" value="1"/>
</dbReference>
<dbReference type="Gene3D" id="2.40.50.100">
    <property type="match status" value="1"/>
</dbReference>
<evidence type="ECO:0000313" key="10">
    <source>
        <dbReference type="Proteomes" id="UP000240042"/>
    </source>
</evidence>
<keyword evidence="5" id="KW-0472">Membrane</keyword>
<evidence type="ECO:0000313" key="9">
    <source>
        <dbReference type="EMBL" id="SFB67873.1"/>
    </source>
</evidence>
<dbReference type="EMBL" id="FOKY01000001">
    <property type="protein sequence ID" value="SFB67873.1"/>
    <property type="molecule type" value="Genomic_DNA"/>
</dbReference>
<evidence type="ECO:0000256" key="3">
    <source>
        <dbReference type="ARBA" id="ARBA00022448"/>
    </source>
</evidence>
<dbReference type="InterPro" id="IPR006143">
    <property type="entry name" value="RND_pump_MFP"/>
</dbReference>
<dbReference type="OrthoDB" id="320389at2"/>
<evidence type="ECO:0000256" key="5">
    <source>
        <dbReference type="SAM" id="Phobius"/>
    </source>
</evidence>
<dbReference type="InterPro" id="IPR058625">
    <property type="entry name" value="MdtA-like_BSH"/>
</dbReference>
<proteinExistence type="inferred from homology"/>
<dbReference type="InterPro" id="IPR058792">
    <property type="entry name" value="Beta-barrel_RND_2"/>
</dbReference>
<dbReference type="RefSeq" id="WP_092317129.1">
    <property type="nucleotide sequence ID" value="NZ_FOKY01000001.1"/>
</dbReference>
<keyword evidence="5" id="KW-1133">Transmembrane helix</keyword>
<dbReference type="InterPro" id="IPR058627">
    <property type="entry name" value="MdtA-like_C"/>
</dbReference>
<dbReference type="NCBIfam" id="TIGR01730">
    <property type="entry name" value="RND_mfp"/>
    <property type="match status" value="1"/>
</dbReference>
<keyword evidence="3" id="KW-0813">Transport</keyword>
<feature type="transmembrane region" description="Helical" evidence="5">
    <location>
        <begin position="7"/>
        <end position="26"/>
    </location>
</feature>
<dbReference type="Gene3D" id="2.40.420.20">
    <property type="match status" value="1"/>
</dbReference>